<protein>
    <submittedName>
        <fullName evidence="1">14523_t:CDS:1</fullName>
    </submittedName>
</protein>
<organism evidence="1 2">
    <name type="scientific">Funneliformis geosporum</name>
    <dbReference type="NCBI Taxonomy" id="1117311"/>
    <lineage>
        <taxon>Eukaryota</taxon>
        <taxon>Fungi</taxon>
        <taxon>Fungi incertae sedis</taxon>
        <taxon>Mucoromycota</taxon>
        <taxon>Glomeromycotina</taxon>
        <taxon>Glomeromycetes</taxon>
        <taxon>Glomerales</taxon>
        <taxon>Glomeraceae</taxon>
        <taxon>Funneliformis</taxon>
    </lineage>
</organism>
<feature type="non-terminal residue" evidence="1">
    <location>
        <position position="52"/>
    </location>
</feature>
<gene>
    <name evidence="1" type="ORF">FWILDA_LOCUS19524</name>
</gene>
<dbReference type="AlphaFoldDB" id="A0A9W4TC40"/>
<sequence length="52" mass="6019">KHKDIWGKRQLIKEVIKGFGNEELEEVKQLVLSIKQKKQSKNNAELLWVGCG</sequence>
<name>A0A9W4TC40_9GLOM</name>
<comment type="caution">
    <text evidence="1">The sequence shown here is derived from an EMBL/GenBank/DDBJ whole genome shotgun (WGS) entry which is preliminary data.</text>
</comment>
<keyword evidence="2" id="KW-1185">Reference proteome</keyword>
<accession>A0A9W4TC40</accession>
<dbReference type="Proteomes" id="UP001153678">
    <property type="component" value="Unassembled WGS sequence"/>
</dbReference>
<reference evidence="1" key="1">
    <citation type="submission" date="2022-08" db="EMBL/GenBank/DDBJ databases">
        <authorList>
            <person name="Kallberg Y."/>
            <person name="Tangrot J."/>
            <person name="Rosling A."/>
        </authorList>
    </citation>
    <scope>NUCLEOTIDE SEQUENCE</scope>
    <source>
        <strain evidence="1">Wild A</strain>
    </source>
</reference>
<proteinExistence type="predicted"/>
<evidence type="ECO:0000313" key="1">
    <source>
        <dbReference type="EMBL" id="CAI2200349.1"/>
    </source>
</evidence>
<dbReference type="EMBL" id="CAMKVN010024083">
    <property type="protein sequence ID" value="CAI2200349.1"/>
    <property type="molecule type" value="Genomic_DNA"/>
</dbReference>
<evidence type="ECO:0000313" key="2">
    <source>
        <dbReference type="Proteomes" id="UP001153678"/>
    </source>
</evidence>